<dbReference type="Proteomes" id="UP000031552">
    <property type="component" value="Unassembled WGS sequence"/>
</dbReference>
<reference evidence="2" key="2">
    <citation type="submission" date="2014-09" db="EMBL/GenBank/DDBJ databases">
        <title>Criblamydia sequanensis harbors a mega-plasmid encoding arsenite resistance.</title>
        <authorList>
            <person name="Bertelli C."/>
            <person name="Goesmann A."/>
            <person name="Greub G."/>
        </authorList>
    </citation>
    <scope>NUCLEOTIDE SEQUENCE [LARGE SCALE GENOMIC DNA]</scope>
    <source>
        <strain evidence="2">CRIB-18</strain>
    </source>
</reference>
<dbReference type="SUPFAM" id="SSF56784">
    <property type="entry name" value="HAD-like"/>
    <property type="match status" value="1"/>
</dbReference>
<keyword evidence="1" id="KW-0472">Membrane</keyword>
<keyword evidence="3" id="KW-1185">Reference proteome</keyword>
<evidence type="ECO:0000256" key="1">
    <source>
        <dbReference type="SAM" id="Phobius"/>
    </source>
</evidence>
<dbReference type="InterPro" id="IPR006385">
    <property type="entry name" value="HAD_hydro_SerB1"/>
</dbReference>
<comment type="caution">
    <text evidence="2">The sequence shown here is derived from an EMBL/GenBank/DDBJ whole genome shotgun (WGS) entry which is preliminary data.</text>
</comment>
<dbReference type="PANTHER" id="PTHR43344">
    <property type="entry name" value="PHOSPHOSERINE PHOSPHATASE"/>
    <property type="match status" value="1"/>
</dbReference>
<dbReference type="InterPro" id="IPR023214">
    <property type="entry name" value="HAD_sf"/>
</dbReference>
<evidence type="ECO:0000313" key="2">
    <source>
        <dbReference type="EMBL" id="CDR34374.1"/>
    </source>
</evidence>
<keyword evidence="2" id="KW-0378">Hydrolase</keyword>
<name>A0A090E0N9_9BACT</name>
<dbReference type="STRING" id="1437425.CSEC_1560"/>
<reference evidence="2" key="1">
    <citation type="submission" date="2013-12" db="EMBL/GenBank/DDBJ databases">
        <authorList>
            <person name="Linke B."/>
        </authorList>
    </citation>
    <scope>NUCLEOTIDE SEQUENCE [LARGE SCALE GENOMIC DNA]</scope>
    <source>
        <strain evidence="2">CRIB-18</strain>
    </source>
</reference>
<sequence length="202" mass="22905">MNPKETIAAFDFDGTITTRDSLLPLLFFSNNISVTLLKLSLLAPYFLLFVLGLYSRQKTKEKILTSFFKGKTKEEMQLLGESYARSKLPSLVKKEALEKISWHASQGHRLFIVSASIDCYLTPWAKEKGFEGVISSKLDYDEQGRVKGTLLGQNCWGEEKVKKLFNAIQQDPSSVILYAYGDSKGDQALLNKANYSYYKKFN</sequence>
<dbReference type="NCBIfam" id="TIGR01490">
    <property type="entry name" value="HAD-SF-IB-hyp1"/>
    <property type="match status" value="1"/>
</dbReference>
<dbReference type="Pfam" id="PF12710">
    <property type="entry name" value="HAD"/>
    <property type="match status" value="1"/>
</dbReference>
<dbReference type="EMBL" id="CCEJ010000007">
    <property type="protein sequence ID" value="CDR34374.1"/>
    <property type="molecule type" value="Genomic_DNA"/>
</dbReference>
<dbReference type="InterPro" id="IPR050582">
    <property type="entry name" value="HAD-like_SerB"/>
</dbReference>
<dbReference type="AlphaFoldDB" id="A0A090E0N9"/>
<dbReference type="InterPro" id="IPR036412">
    <property type="entry name" value="HAD-like_sf"/>
</dbReference>
<evidence type="ECO:0000313" key="3">
    <source>
        <dbReference type="Proteomes" id="UP000031552"/>
    </source>
</evidence>
<accession>A0A090E0N9</accession>
<keyword evidence="1" id="KW-0812">Transmembrane</keyword>
<dbReference type="OrthoDB" id="9794212at2"/>
<dbReference type="GO" id="GO:0016787">
    <property type="term" value="F:hydrolase activity"/>
    <property type="evidence" value="ECO:0007669"/>
    <property type="project" value="UniProtKB-KW"/>
</dbReference>
<dbReference type="RefSeq" id="WP_041017904.1">
    <property type="nucleotide sequence ID" value="NZ_CCEJ010000007.1"/>
</dbReference>
<dbReference type="Gene3D" id="3.40.50.1000">
    <property type="entry name" value="HAD superfamily/HAD-like"/>
    <property type="match status" value="1"/>
</dbReference>
<organism evidence="2 3">
    <name type="scientific">Candidatus Criblamydia sequanensis CRIB-18</name>
    <dbReference type="NCBI Taxonomy" id="1437425"/>
    <lineage>
        <taxon>Bacteria</taxon>
        <taxon>Pseudomonadati</taxon>
        <taxon>Chlamydiota</taxon>
        <taxon>Chlamydiia</taxon>
        <taxon>Parachlamydiales</taxon>
        <taxon>Candidatus Criblamydiaceae</taxon>
        <taxon>Candidatus Criblamydia</taxon>
    </lineage>
</organism>
<dbReference type="Gene3D" id="1.20.1440.100">
    <property type="entry name" value="SG protein - dephosphorylation function"/>
    <property type="match status" value="1"/>
</dbReference>
<dbReference type="NCBIfam" id="TIGR01488">
    <property type="entry name" value="HAD-SF-IB"/>
    <property type="match status" value="1"/>
</dbReference>
<keyword evidence="1" id="KW-1133">Transmembrane helix</keyword>
<gene>
    <name evidence="2" type="ORF">CSEC_1560</name>
</gene>
<protein>
    <submittedName>
        <fullName evidence="2">HAD-superfamily hydrolase</fullName>
    </submittedName>
</protein>
<feature type="transmembrane region" description="Helical" evidence="1">
    <location>
        <begin position="32"/>
        <end position="54"/>
    </location>
</feature>
<proteinExistence type="predicted"/>
<dbReference type="eggNOG" id="COG0560">
    <property type="taxonomic scope" value="Bacteria"/>
</dbReference>